<evidence type="ECO:0000313" key="2">
    <source>
        <dbReference type="Proteomes" id="UP000037931"/>
    </source>
</evidence>
<keyword evidence="2" id="KW-1185">Reference proteome</keyword>
<organism evidence="1 2">
    <name type="scientific">Pseudomonas asplenii</name>
    <dbReference type="NCBI Taxonomy" id="53407"/>
    <lineage>
        <taxon>Bacteria</taxon>
        <taxon>Pseudomonadati</taxon>
        <taxon>Pseudomonadota</taxon>
        <taxon>Gammaproteobacteria</taxon>
        <taxon>Pseudomonadales</taxon>
        <taxon>Pseudomonadaceae</taxon>
        <taxon>Pseudomonas</taxon>
    </lineage>
</organism>
<evidence type="ECO:0000313" key="1">
    <source>
        <dbReference type="EMBL" id="KPA92217.1"/>
    </source>
</evidence>
<protein>
    <submittedName>
        <fullName evidence="1">Uncharacterized protein</fullName>
    </submittedName>
</protein>
<dbReference type="PATRIC" id="fig|50340.43.peg.3777"/>
<name>A0A0M9GIN0_9PSED</name>
<reference evidence="1 2" key="1">
    <citation type="journal article" date="2015" name="PLoS ONE">
        <title>Rice-Infecting Pseudomonas Genomes Are Highly Accessorized and Harbor Multiple Putative Virulence Mechanisms to Cause Sheath Brown Rot.</title>
        <authorList>
            <person name="Quibod I.L."/>
            <person name="Grande G."/>
            <person name="Oreiro E.G."/>
            <person name="Borja F.N."/>
            <person name="Dossa G.S."/>
            <person name="Mauleon R."/>
            <person name="Cruz C.V."/>
            <person name="Oliva R."/>
        </authorList>
    </citation>
    <scope>NUCLEOTIDE SEQUENCE [LARGE SCALE GENOMIC DNA]</scope>
    <source>
        <strain evidence="1 2">IRRI 6609</strain>
    </source>
</reference>
<dbReference type="Proteomes" id="UP000037931">
    <property type="component" value="Unassembled WGS sequence"/>
</dbReference>
<dbReference type="AlphaFoldDB" id="A0A0M9GIN0"/>
<comment type="caution">
    <text evidence="1">The sequence shown here is derived from an EMBL/GenBank/DDBJ whole genome shotgun (WGS) entry which is preliminary data.</text>
</comment>
<accession>A0A0M9GIN0</accession>
<gene>
    <name evidence="1" type="ORF">PF66_00890</name>
</gene>
<sequence>MPEKHRFFTDRLQPLNHAALRGSAKIHIHFRHIHNLKDYFKD</sequence>
<dbReference type="STRING" id="50340.PF66_00890"/>
<proteinExistence type="predicted"/>
<dbReference type="EMBL" id="JSYZ01000003">
    <property type="protein sequence ID" value="KPA92217.1"/>
    <property type="molecule type" value="Genomic_DNA"/>
</dbReference>